<dbReference type="Proteomes" id="UP000295493">
    <property type="component" value="Unassembled WGS sequence"/>
</dbReference>
<organism evidence="1 2">
    <name type="scientific">Stakelama pacifica</name>
    <dbReference type="NCBI Taxonomy" id="517720"/>
    <lineage>
        <taxon>Bacteria</taxon>
        <taxon>Pseudomonadati</taxon>
        <taxon>Pseudomonadota</taxon>
        <taxon>Alphaproteobacteria</taxon>
        <taxon>Sphingomonadales</taxon>
        <taxon>Sphingomonadaceae</taxon>
        <taxon>Stakelama</taxon>
    </lineage>
</organism>
<evidence type="ECO:0000313" key="2">
    <source>
        <dbReference type="Proteomes" id="UP000295493"/>
    </source>
</evidence>
<name>A0A4R6FYC8_9SPHN</name>
<reference evidence="1 2" key="1">
    <citation type="submission" date="2019-03" db="EMBL/GenBank/DDBJ databases">
        <title>Genomic Encyclopedia of Type Strains, Phase IV (KMG-IV): sequencing the most valuable type-strain genomes for metagenomic binning, comparative biology and taxonomic classification.</title>
        <authorList>
            <person name="Goeker M."/>
        </authorList>
    </citation>
    <scope>NUCLEOTIDE SEQUENCE [LARGE SCALE GENOMIC DNA]</scope>
    <source>
        <strain evidence="1 2">DSM 25059</strain>
    </source>
</reference>
<keyword evidence="2" id="KW-1185">Reference proteome</keyword>
<dbReference type="EMBL" id="SNWD01000001">
    <property type="protein sequence ID" value="TDN86993.1"/>
    <property type="molecule type" value="Genomic_DNA"/>
</dbReference>
<evidence type="ECO:0000313" key="1">
    <source>
        <dbReference type="EMBL" id="TDN86993.1"/>
    </source>
</evidence>
<dbReference type="AlphaFoldDB" id="A0A4R6FYC8"/>
<proteinExistence type="predicted"/>
<protein>
    <submittedName>
        <fullName evidence="1">Uncharacterized protein</fullName>
    </submittedName>
</protein>
<sequence>MNRRLLATTGIARGPRLFKATPRKNVIFVQRRNALRSVSVKIVPDAVLVVGIHGLSIGGRPARHRDLHLTDRRQALAVDAGLRLPEPRSVHSLAAVEEA</sequence>
<comment type="caution">
    <text evidence="1">The sequence shown here is derived from an EMBL/GenBank/DDBJ whole genome shotgun (WGS) entry which is preliminary data.</text>
</comment>
<gene>
    <name evidence="1" type="ORF">EV664_101572</name>
</gene>
<accession>A0A4R6FYC8</accession>